<keyword evidence="12" id="KW-1185">Reference proteome</keyword>
<feature type="transmembrane region" description="Helical" evidence="9">
    <location>
        <begin position="277"/>
        <end position="294"/>
    </location>
</feature>
<dbReference type="PRINTS" id="PR00758">
    <property type="entry name" value="ARSENICPUMP"/>
</dbReference>
<protein>
    <recommendedName>
        <fullName evidence="10">Citrate transporter-like domain-containing protein</fullName>
    </recommendedName>
</protein>
<dbReference type="InterPro" id="IPR000802">
    <property type="entry name" value="Arsenical_pump_ArsB"/>
</dbReference>
<feature type="compositionally biased region" description="Gly residues" evidence="8">
    <location>
        <begin position="346"/>
        <end position="359"/>
    </location>
</feature>
<feature type="transmembrane region" description="Helical" evidence="9">
    <location>
        <begin position="756"/>
        <end position="777"/>
    </location>
</feature>
<reference evidence="11" key="1">
    <citation type="journal article" date="2020" name="bioRxiv">
        <title>Comparative genomics of Chlamydomonas.</title>
        <authorList>
            <person name="Craig R.J."/>
            <person name="Hasan A.R."/>
            <person name="Ness R.W."/>
            <person name="Keightley P.D."/>
        </authorList>
    </citation>
    <scope>NUCLEOTIDE SEQUENCE</scope>
    <source>
        <strain evidence="11">CCAP 11/173</strain>
    </source>
</reference>
<feature type="transmembrane region" description="Helical" evidence="9">
    <location>
        <begin position="716"/>
        <end position="744"/>
    </location>
</feature>
<dbReference type="InterPro" id="IPR004680">
    <property type="entry name" value="Cit_transptr-like_dom"/>
</dbReference>
<evidence type="ECO:0000256" key="5">
    <source>
        <dbReference type="ARBA" id="ARBA00022692"/>
    </source>
</evidence>
<evidence type="ECO:0000313" key="11">
    <source>
        <dbReference type="EMBL" id="KAG2453996.1"/>
    </source>
</evidence>
<evidence type="ECO:0000256" key="7">
    <source>
        <dbReference type="ARBA" id="ARBA00023136"/>
    </source>
</evidence>
<comment type="similarity">
    <text evidence="2">Belongs to the CitM (TC 2.A.11) transporter family.</text>
</comment>
<dbReference type="Pfam" id="PF02040">
    <property type="entry name" value="ArsB"/>
    <property type="match status" value="1"/>
</dbReference>
<evidence type="ECO:0000256" key="3">
    <source>
        <dbReference type="ARBA" id="ARBA00022448"/>
    </source>
</evidence>
<feature type="region of interest" description="Disordered" evidence="8">
    <location>
        <begin position="397"/>
        <end position="450"/>
    </location>
</feature>
<feature type="transmembrane region" description="Helical" evidence="9">
    <location>
        <begin position="251"/>
        <end position="271"/>
    </location>
</feature>
<evidence type="ECO:0000259" key="10">
    <source>
        <dbReference type="Pfam" id="PF03600"/>
    </source>
</evidence>
<evidence type="ECO:0000256" key="6">
    <source>
        <dbReference type="ARBA" id="ARBA00022989"/>
    </source>
</evidence>
<dbReference type="GO" id="GO:0015105">
    <property type="term" value="F:arsenite transmembrane transporter activity"/>
    <property type="evidence" value="ECO:0007669"/>
    <property type="project" value="InterPro"/>
</dbReference>
<feature type="compositionally biased region" description="Gly residues" evidence="8">
    <location>
        <begin position="436"/>
        <end position="450"/>
    </location>
</feature>
<accession>A0A836BC12</accession>
<dbReference type="GO" id="GO:0005886">
    <property type="term" value="C:plasma membrane"/>
    <property type="evidence" value="ECO:0007669"/>
    <property type="project" value="UniProtKB-SubCell"/>
</dbReference>
<dbReference type="AlphaFoldDB" id="A0A836BC12"/>
<dbReference type="PANTHER" id="PTHR43302">
    <property type="entry name" value="TRANSPORTER ARSB-RELATED"/>
    <property type="match status" value="1"/>
</dbReference>
<comment type="subcellular location">
    <subcellularLocation>
        <location evidence="1">Cell membrane</location>
        <topology evidence="1">Multi-pass membrane protein</topology>
    </subcellularLocation>
</comment>
<evidence type="ECO:0000256" key="8">
    <source>
        <dbReference type="SAM" id="MobiDB-lite"/>
    </source>
</evidence>
<sequence>MTDVGTFPAIAALVIFCLAIVFTLLLVFKSVSVTVPLPASYGRKPLRIAVKYYIAPVVAVLLMLACTCMSIQDVGRGLAGNDQIKPYGILVLFMSMAYIAGSLDATGIFAWMALRFTVMSGGRGYVLFLFYFVLSAFITTFTSNDVCILTLTPIVCYFAKATGVDPMPFLFAEYAAANTFGALLYTGNPTNIIVAQAYDMTFLGYSKYMTLPTLAAGLVTFLVLLLEFHAVIPRSIPLPTVDASHMIRDRLGAWFGSVNMLTCLALLAAAPTLGWEMWAITLVCGGVHAVFNLWPFRSSLTHIWGPLSECWTCGGERLGQGQHCCHEDDGKYAAHAGSGGERSAANGGGRNGDGSSGEVGGKDGKDGGWGGTKDLALVSSTAPPAAAMAGGAIALTPCATEPPAQPHASRSIRRKPALSNSGNAHADDPLAAPLMPGGGGGGGGHAGGGAVSAAAEASAASLSARNDSALATKPLFQGRHSASGMGSGAAQSSSRAVAEAAEEQGSEAGPAAAVATAMTAAARRPGPVAEATDAPPAAEPLLLPADAEGGDGSGRQALPATVAINVEGRASGGAAAPVASAAADAADTAAGAAAGAGAGGLTTTTIAMTVDDLRGGRSPTYWGLLFDLPWEVVPFALGMFVLVEGLNVQGWLAVFGSGLGDACHTLPAAVFIIGFLSVFLANTINNQPMTILLTRVLLSEQFTSRVGYGNTHLASLFSLVLASNIGAVFTLIGALAGILWSNILGLHGLRCSYLRFARVCCPVGLAALVAGLAVLWFEFGVFPHSS</sequence>
<comment type="caution">
    <text evidence="11">The sequence shown here is derived from an EMBL/GenBank/DDBJ whole genome shotgun (WGS) entry which is preliminary data.</text>
</comment>
<evidence type="ECO:0000256" key="4">
    <source>
        <dbReference type="ARBA" id="ARBA00022475"/>
    </source>
</evidence>
<feature type="transmembrane region" description="Helical" evidence="9">
    <location>
        <begin position="6"/>
        <end position="28"/>
    </location>
</feature>
<evidence type="ECO:0000256" key="2">
    <source>
        <dbReference type="ARBA" id="ARBA00009843"/>
    </source>
</evidence>
<gene>
    <name evidence="11" type="ORF">HYH02_001039</name>
</gene>
<dbReference type="EMBL" id="JAEHOD010000002">
    <property type="protein sequence ID" value="KAG2453996.1"/>
    <property type="molecule type" value="Genomic_DNA"/>
</dbReference>
<keyword evidence="3" id="KW-0813">Transport</keyword>
<dbReference type="Pfam" id="PF03600">
    <property type="entry name" value="CitMHS"/>
    <property type="match status" value="1"/>
</dbReference>
<feature type="region of interest" description="Disordered" evidence="8">
    <location>
        <begin position="335"/>
        <end position="376"/>
    </location>
</feature>
<feature type="transmembrane region" description="Helical" evidence="9">
    <location>
        <begin position="125"/>
        <end position="143"/>
    </location>
</feature>
<feature type="domain" description="Citrate transporter-like" evidence="10">
    <location>
        <begin position="56"/>
        <end position="285"/>
    </location>
</feature>
<name>A0A836BC12_9CHLO</name>
<feature type="transmembrane region" description="Helical" evidence="9">
    <location>
        <begin position="49"/>
        <end position="72"/>
    </location>
</feature>
<evidence type="ECO:0000256" key="9">
    <source>
        <dbReference type="SAM" id="Phobius"/>
    </source>
</evidence>
<keyword evidence="7 9" id="KW-0472">Membrane</keyword>
<proteinExistence type="inferred from homology"/>
<keyword evidence="5 9" id="KW-0812">Transmembrane</keyword>
<dbReference type="OrthoDB" id="442352at2759"/>
<organism evidence="11 12">
    <name type="scientific">Chlamydomonas schloesseri</name>
    <dbReference type="NCBI Taxonomy" id="2026947"/>
    <lineage>
        <taxon>Eukaryota</taxon>
        <taxon>Viridiplantae</taxon>
        <taxon>Chlorophyta</taxon>
        <taxon>core chlorophytes</taxon>
        <taxon>Chlorophyceae</taxon>
        <taxon>CS clade</taxon>
        <taxon>Chlamydomonadales</taxon>
        <taxon>Chlamydomonadaceae</taxon>
        <taxon>Chlamydomonas</taxon>
    </lineage>
</organism>
<feature type="transmembrane region" description="Helical" evidence="9">
    <location>
        <begin position="208"/>
        <end position="230"/>
    </location>
</feature>
<dbReference type="Proteomes" id="UP000613740">
    <property type="component" value="Unassembled WGS sequence"/>
</dbReference>
<feature type="compositionally biased region" description="Low complexity" evidence="8">
    <location>
        <begin position="481"/>
        <end position="499"/>
    </location>
</feature>
<keyword evidence="4" id="KW-1003">Cell membrane</keyword>
<feature type="region of interest" description="Disordered" evidence="8">
    <location>
        <begin position="478"/>
        <end position="512"/>
    </location>
</feature>
<dbReference type="PANTHER" id="PTHR43302:SF5">
    <property type="entry name" value="TRANSPORTER ARSB-RELATED"/>
    <property type="match status" value="1"/>
</dbReference>
<keyword evidence="6 9" id="KW-1133">Transmembrane helix</keyword>
<evidence type="ECO:0000313" key="12">
    <source>
        <dbReference type="Proteomes" id="UP000613740"/>
    </source>
</evidence>
<feature type="transmembrane region" description="Helical" evidence="9">
    <location>
        <begin position="87"/>
        <end position="113"/>
    </location>
</feature>
<feature type="transmembrane region" description="Helical" evidence="9">
    <location>
        <begin position="666"/>
        <end position="684"/>
    </location>
</feature>
<evidence type="ECO:0000256" key="1">
    <source>
        <dbReference type="ARBA" id="ARBA00004651"/>
    </source>
</evidence>